<keyword evidence="3" id="KW-1185">Reference proteome</keyword>
<dbReference type="OrthoDB" id="3846495at2"/>
<feature type="compositionally biased region" description="Basic and acidic residues" evidence="1">
    <location>
        <begin position="771"/>
        <end position="780"/>
    </location>
</feature>
<dbReference type="EMBL" id="MEHJ01000001">
    <property type="protein sequence ID" value="OEJ24989.1"/>
    <property type="molecule type" value="Genomic_DNA"/>
</dbReference>
<feature type="compositionally biased region" description="Gly residues" evidence="1">
    <location>
        <begin position="801"/>
        <end position="833"/>
    </location>
</feature>
<accession>A0A1E5P641</accession>
<feature type="region of interest" description="Disordered" evidence="1">
    <location>
        <begin position="1"/>
        <end position="76"/>
    </location>
</feature>
<dbReference type="InterPro" id="IPR027417">
    <property type="entry name" value="P-loop_NTPase"/>
</dbReference>
<feature type="compositionally biased region" description="Low complexity" evidence="1">
    <location>
        <begin position="790"/>
        <end position="800"/>
    </location>
</feature>
<evidence type="ECO:0000256" key="1">
    <source>
        <dbReference type="SAM" id="MobiDB-lite"/>
    </source>
</evidence>
<dbReference type="RefSeq" id="WP_069933032.1">
    <property type="nucleotide sequence ID" value="NZ_MEHJ01000001.1"/>
</dbReference>
<feature type="compositionally biased region" description="Low complexity" evidence="1">
    <location>
        <begin position="749"/>
        <end position="759"/>
    </location>
</feature>
<evidence type="ECO:0000313" key="3">
    <source>
        <dbReference type="Proteomes" id="UP000095759"/>
    </source>
</evidence>
<name>A0A1E5P641_9ACTN</name>
<dbReference type="STRING" id="285458.BGM19_25490"/>
<reference evidence="2 3" key="1">
    <citation type="submission" date="2016-08" db="EMBL/GenBank/DDBJ databases">
        <title>Complete genome sequence of Streptomyces agglomeratus strain 6-3-2, a novel anti-MRSA actinomycete isolated from Wuli of Tebit, China.</title>
        <authorList>
            <person name="Chen X."/>
        </authorList>
    </citation>
    <scope>NUCLEOTIDE SEQUENCE [LARGE SCALE GENOMIC DNA]</scope>
    <source>
        <strain evidence="2 3">6-3-2</strain>
    </source>
</reference>
<feature type="compositionally biased region" description="Basic and acidic residues" evidence="1">
    <location>
        <begin position="7"/>
        <end position="19"/>
    </location>
</feature>
<gene>
    <name evidence="2" type="ORF">AS594_11325</name>
</gene>
<feature type="compositionally biased region" description="Gly residues" evidence="1">
    <location>
        <begin position="842"/>
        <end position="895"/>
    </location>
</feature>
<feature type="compositionally biased region" description="Low complexity" evidence="1">
    <location>
        <begin position="896"/>
        <end position="928"/>
    </location>
</feature>
<feature type="compositionally biased region" description="Gly residues" evidence="1">
    <location>
        <begin position="54"/>
        <end position="68"/>
    </location>
</feature>
<dbReference type="SUPFAM" id="SSF52540">
    <property type="entry name" value="P-loop containing nucleoside triphosphate hydrolases"/>
    <property type="match status" value="1"/>
</dbReference>
<feature type="region of interest" description="Disordered" evidence="1">
    <location>
        <begin position="627"/>
        <end position="670"/>
    </location>
</feature>
<protein>
    <submittedName>
        <fullName evidence="2">AAA family ATPase</fullName>
    </submittedName>
</protein>
<comment type="caution">
    <text evidence="2">The sequence shown here is derived from an EMBL/GenBank/DDBJ whole genome shotgun (WGS) entry which is preliminary data.</text>
</comment>
<organism evidence="2 3">
    <name type="scientific">Streptomyces agglomeratus</name>
    <dbReference type="NCBI Taxonomy" id="285458"/>
    <lineage>
        <taxon>Bacteria</taxon>
        <taxon>Bacillati</taxon>
        <taxon>Actinomycetota</taxon>
        <taxon>Actinomycetes</taxon>
        <taxon>Kitasatosporales</taxon>
        <taxon>Streptomycetaceae</taxon>
        <taxon>Streptomyces</taxon>
    </lineage>
</organism>
<sequence length="928" mass="92380">MDPMNRGPEEHGHDNDRPAESGTGDGPRRPPRDALPPALAQSAESGRNSPGPTGPAGPGSPSGPGKSGGQSSSAPARTVRVVAGDFLLTVNPVDGSEIEVCPPAGRPERPVRHSADDRAELMRAATPPVPPGPPAPELPLLERQEERERLARLLARGRSVRLTGPSGSGRTALLDAVAADCADLAPDGVVRLCGAHRTPDELLHDLFAAVYSAPLHRPDRAGLLGLVHEIGAVVVVDDLEFGGAALDELLEATPECAFLLAATPGVPAPSPESHVEEVFLAGLGRGASLELLERAVDRPLTDDEANWAGDLWFESEGLPLRFTQAGALLRQRDRLRADPHAFEAHGYFHEQPIDAPFDAEDGPDVAMPSLAEGAMPAPLLASRLSESARATLRFALALGGEVPHQAHLPALVGDTHADAALGELMSCGLLSPVGARFRLAAGVAVQLEAAGFADDAPEQAHTAAQHYAWWAGHPSVTPERAAAEADAILAAMGALVPGTEAGHASAAVLLARTAAPAFAAGLCWGAWERALRTGLEAARIAGEVAEEAYFHHELGVLALCTGNLDRARAELEASVAMRGAVADKSGTVAGRRALALVADRAAAGAGAGALVLGGRTPAGEEVPAARYEESASPPGGVPAAVVPLSLPGRPERPGDDSTLVTHRSPEAGGGRLAVLSGARRNMVAAGAGALLVAVLGTVVTLGATSDNEEPRNRVTSEQSANEDDTGDGLVADEPTQGSTKRPVDPDRPSGPGTSGQPRPGSGGGGGAAGEEPSKSGRPTDDDASSPGSRPPASDDPTTGGPTTGGPTTSGGTTGGPTTGGPTTGGPTTGGPTTGGPTTSGGTTDGGTTDGGTTDGGTMDGGTTDGGTTDGGTTDGGSTDGGATGGTTSGAEGGTTEGSTADGGTTTSGSGPSDSAPAASSASGTTSSA</sequence>
<feature type="compositionally biased region" description="Low complexity" evidence="1">
    <location>
        <begin position="630"/>
        <end position="643"/>
    </location>
</feature>
<dbReference type="AlphaFoldDB" id="A0A1E5P641"/>
<proteinExistence type="predicted"/>
<feature type="region of interest" description="Disordered" evidence="1">
    <location>
        <begin position="705"/>
        <end position="928"/>
    </location>
</feature>
<dbReference type="Proteomes" id="UP000095759">
    <property type="component" value="Unassembled WGS sequence"/>
</dbReference>
<evidence type="ECO:0000313" key="2">
    <source>
        <dbReference type="EMBL" id="OEJ24989.1"/>
    </source>
</evidence>